<proteinExistence type="predicted"/>
<feature type="domain" description="PiggyBac transposable element-derived protein" evidence="1">
    <location>
        <begin position="1"/>
        <end position="165"/>
    </location>
</feature>
<name>A0A8S9XCG6_APOLU</name>
<protein>
    <recommendedName>
        <fullName evidence="1">PiggyBac transposable element-derived protein domain-containing protein</fullName>
    </recommendedName>
</protein>
<dbReference type="PANTHER" id="PTHR47272:SF2">
    <property type="entry name" value="PIGGYBAC TRANSPOSABLE ELEMENT-DERIVED PROTEIN 3-LIKE"/>
    <property type="match status" value="1"/>
</dbReference>
<dbReference type="InterPro" id="IPR029526">
    <property type="entry name" value="PGBD"/>
</dbReference>
<dbReference type="PANTHER" id="PTHR47272">
    <property type="entry name" value="DDE_TNP_1_7 DOMAIN-CONTAINING PROTEIN"/>
    <property type="match status" value="1"/>
</dbReference>
<dbReference type="Proteomes" id="UP000466442">
    <property type="component" value="Unassembled WGS sequence"/>
</dbReference>
<dbReference type="OrthoDB" id="6745260at2759"/>
<sequence length="169" mass="19357">MTRDQYFLIRKHLKVVEDNLVPRSARTEDKFWKIRPIAQRVREGCLTLPRGSKLAVDEQMIPFTGSACVMKQFVPNKPNPEGLKNLVLAAPNGLVLDFALYQGKEHLVGSHSEELKLGECVVLRLSEIVNENTHLFFDRYFTTIHLLDMLRERNLGGTETIMANRIPKI</sequence>
<comment type="caution">
    <text evidence="2">The sequence shown here is derived from an EMBL/GenBank/DDBJ whole genome shotgun (WGS) entry which is preliminary data.</text>
</comment>
<accession>A0A8S9XCG6</accession>
<dbReference type="AlphaFoldDB" id="A0A8S9XCG6"/>
<evidence type="ECO:0000259" key="1">
    <source>
        <dbReference type="Pfam" id="PF13843"/>
    </source>
</evidence>
<dbReference type="EMBL" id="WIXP02000008">
    <property type="protein sequence ID" value="KAF6206224.1"/>
    <property type="molecule type" value="Genomic_DNA"/>
</dbReference>
<evidence type="ECO:0000313" key="2">
    <source>
        <dbReference type="EMBL" id="KAF6206224.1"/>
    </source>
</evidence>
<dbReference type="Pfam" id="PF13843">
    <property type="entry name" value="DDE_Tnp_1_7"/>
    <property type="match status" value="1"/>
</dbReference>
<keyword evidence="3" id="KW-1185">Reference proteome</keyword>
<evidence type="ECO:0000313" key="3">
    <source>
        <dbReference type="Proteomes" id="UP000466442"/>
    </source>
</evidence>
<reference evidence="2" key="1">
    <citation type="journal article" date="2021" name="Mol. Ecol. Resour.">
        <title>Apolygus lucorum genome provides insights into omnivorousness and mesophyll feeding.</title>
        <authorList>
            <person name="Liu Y."/>
            <person name="Liu H."/>
            <person name="Wang H."/>
            <person name="Huang T."/>
            <person name="Liu B."/>
            <person name="Yang B."/>
            <person name="Yin L."/>
            <person name="Li B."/>
            <person name="Zhang Y."/>
            <person name="Zhang S."/>
            <person name="Jiang F."/>
            <person name="Zhang X."/>
            <person name="Ren Y."/>
            <person name="Wang B."/>
            <person name="Wang S."/>
            <person name="Lu Y."/>
            <person name="Wu K."/>
            <person name="Fan W."/>
            <person name="Wang G."/>
        </authorList>
    </citation>
    <scope>NUCLEOTIDE SEQUENCE</scope>
    <source>
        <strain evidence="2">12Hb</strain>
    </source>
</reference>
<gene>
    <name evidence="2" type="ORF">GE061_017453</name>
</gene>
<organism evidence="2 3">
    <name type="scientific">Apolygus lucorum</name>
    <name type="common">Small green plant bug</name>
    <name type="synonym">Lygocoris lucorum</name>
    <dbReference type="NCBI Taxonomy" id="248454"/>
    <lineage>
        <taxon>Eukaryota</taxon>
        <taxon>Metazoa</taxon>
        <taxon>Ecdysozoa</taxon>
        <taxon>Arthropoda</taxon>
        <taxon>Hexapoda</taxon>
        <taxon>Insecta</taxon>
        <taxon>Pterygota</taxon>
        <taxon>Neoptera</taxon>
        <taxon>Paraneoptera</taxon>
        <taxon>Hemiptera</taxon>
        <taxon>Heteroptera</taxon>
        <taxon>Panheteroptera</taxon>
        <taxon>Cimicomorpha</taxon>
        <taxon>Miridae</taxon>
        <taxon>Mirini</taxon>
        <taxon>Apolygus</taxon>
    </lineage>
</organism>